<reference evidence="4 5" key="1">
    <citation type="submission" date="2019-01" db="EMBL/GenBank/DDBJ databases">
        <title>Genome sequences of Streptomyces and Rhizobium isolates collected from root and soil.</title>
        <authorList>
            <person name="Chhettri S."/>
            <person name="Sevigny J.L."/>
            <person name="Sen A."/>
            <person name="Ennis N."/>
            <person name="Tisa L."/>
        </authorList>
    </citation>
    <scope>NUCLEOTIDE SEQUENCE [LARGE SCALE GENOMIC DNA]</scope>
    <source>
        <strain evidence="4 5">San01</strain>
    </source>
</reference>
<dbReference type="PANTHER" id="PTHR46844">
    <property type="entry name" value="SLR5058 PROTEIN"/>
    <property type="match status" value="1"/>
</dbReference>
<dbReference type="OrthoDB" id="135105at2"/>
<dbReference type="Gene3D" id="3.40.50.300">
    <property type="entry name" value="P-loop containing nucleotide triphosphate hydrolases"/>
    <property type="match status" value="1"/>
</dbReference>
<dbReference type="Pfam" id="PF22733">
    <property type="entry name" value="NNH1"/>
    <property type="match status" value="1"/>
</dbReference>
<dbReference type="Gene3D" id="3.80.10.10">
    <property type="entry name" value="Ribonuclease Inhibitor"/>
    <property type="match status" value="1"/>
</dbReference>
<dbReference type="InterPro" id="IPR027417">
    <property type="entry name" value="P-loop_NTPase"/>
</dbReference>
<evidence type="ECO:0000313" key="4">
    <source>
        <dbReference type="EMBL" id="RVU16766.1"/>
    </source>
</evidence>
<dbReference type="InterPro" id="IPR032675">
    <property type="entry name" value="LRR_dom_sf"/>
</dbReference>
<dbReference type="InterPro" id="IPR054547">
    <property type="entry name" value="NNH1"/>
</dbReference>
<dbReference type="InterPro" id="IPR007111">
    <property type="entry name" value="NACHT_NTPase"/>
</dbReference>
<dbReference type="RefSeq" id="WP_127832594.1">
    <property type="nucleotide sequence ID" value="NZ_RZYA01000026.1"/>
</dbReference>
<keyword evidence="2" id="KW-0067">ATP-binding</keyword>
<protein>
    <submittedName>
        <fullName evidence="4">NACHT domain-containing protein</fullName>
    </submittedName>
</protein>
<gene>
    <name evidence="4" type="ORF">EOT10_35995</name>
</gene>
<comment type="caution">
    <text evidence="4">The sequence shown here is derived from an EMBL/GenBank/DDBJ whole genome shotgun (WGS) entry which is preliminary data.</text>
</comment>
<name>A0A3S2V869_9ACTN</name>
<feature type="domain" description="NACHT" evidence="3">
    <location>
        <begin position="266"/>
        <end position="580"/>
    </location>
</feature>
<dbReference type="Proteomes" id="UP000283128">
    <property type="component" value="Unassembled WGS sequence"/>
</dbReference>
<dbReference type="GO" id="GO:0005524">
    <property type="term" value="F:ATP binding"/>
    <property type="evidence" value="ECO:0007669"/>
    <property type="project" value="UniProtKB-KW"/>
</dbReference>
<dbReference type="Pfam" id="PF05729">
    <property type="entry name" value="NACHT"/>
    <property type="match status" value="1"/>
</dbReference>
<accession>A0A3S2V869</accession>
<dbReference type="AlphaFoldDB" id="A0A3S2V869"/>
<evidence type="ECO:0000259" key="3">
    <source>
        <dbReference type="PROSITE" id="PS50837"/>
    </source>
</evidence>
<dbReference type="EMBL" id="RZYA01000026">
    <property type="protein sequence ID" value="RVU16766.1"/>
    <property type="molecule type" value="Genomic_DNA"/>
</dbReference>
<dbReference type="PANTHER" id="PTHR46844:SF1">
    <property type="entry name" value="SLR5058 PROTEIN"/>
    <property type="match status" value="1"/>
</dbReference>
<evidence type="ECO:0000256" key="1">
    <source>
        <dbReference type="ARBA" id="ARBA00022741"/>
    </source>
</evidence>
<dbReference type="SUPFAM" id="SSF52540">
    <property type="entry name" value="P-loop containing nucleoside triphosphate hydrolases"/>
    <property type="match status" value="1"/>
</dbReference>
<dbReference type="SUPFAM" id="SSF52047">
    <property type="entry name" value="RNI-like"/>
    <property type="match status" value="1"/>
</dbReference>
<evidence type="ECO:0000313" key="5">
    <source>
        <dbReference type="Proteomes" id="UP000283128"/>
    </source>
</evidence>
<organism evidence="4 5">
    <name type="scientific">Streptomyces antnestii</name>
    <dbReference type="NCBI Taxonomy" id="2494256"/>
    <lineage>
        <taxon>Bacteria</taxon>
        <taxon>Bacillati</taxon>
        <taxon>Actinomycetota</taxon>
        <taxon>Actinomycetes</taxon>
        <taxon>Kitasatosporales</taxon>
        <taxon>Streptomycetaceae</taxon>
        <taxon>Streptomyces</taxon>
    </lineage>
</organism>
<keyword evidence="5" id="KW-1185">Reference proteome</keyword>
<dbReference type="PROSITE" id="PS50837">
    <property type="entry name" value="NACHT"/>
    <property type="match status" value="1"/>
</dbReference>
<keyword evidence="1" id="KW-0547">Nucleotide-binding</keyword>
<evidence type="ECO:0000256" key="2">
    <source>
        <dbReference type="ARBA" id="ARBA00022840"/>
    </source>
</evidence>
<proteinExistence type="predicted"/>
<sequence length="1013" mass="110868">MDPAVLGTRLASSVLSPLVKQLVTRDGPGAGLVDRPVRLSGLVSFRGEKRTLGEKDVERLAERLVREALDSPGEPPFPADEQLLVTTTLARRLLALGDLDMDDVQAVRLGHRELARALRREAPAPGLTADAAYFLDSVTAWACLHILHFFTQRSTFVARTLVEQSRAQAELIAKVDALIARTPPRDAQDTAFEVRYRAHLAQRHNRVTIFGLDLHDSPDVWPLDVAYLSLEATRDARPDSAVGEAAGPQETTTVRVDARDAFDGHDRVLLRGEAGSGKTTLIQWLAITTTDRIPYVLPLRTLIRASGLPSPAAFLTGADCPHTPPDGWAERVLTAGRGLVMVDGLDEVPSADRPRVRDWLLGLVRAFPGNRWLLTARPTAVRPHWLAGDGFAELTLAPMERRTVDAFVRRWHKAADAPEHEEPLMDALRTKPDLSQLATNPLMCGLICALHRARRGYLPPRRKALYDAALQMILTERDRQRRMGGLDGIELDTEDQTELLQRLAYSLVLAGRSEMDESTALTLLERALPSVPDAARQGDAPTILRHLLLRSGVLRSPAPQVVDFAHRTFLDHLAARYAVEEGHLDVLLGHAGDTQWEDVVRMAVAHARTRERTTLLRGLLAADSPRMTLLALASLQDASAVEQEVLEEVRQRAAALVPPRTQQEAAQLAQAGPFVLELLPGPVGLTDDEAHAVVTTASLIGHEGSLPVLKRYRAHASLDVRRQLVGTWRRFDAQEYADEVLAHVGRDHLDLTVRSEEQVRTLRTMAPWARLELDGAYPLDTFMDALDPATTRDLTLRGNPYLTDLRELQALPALKFLALMYCSEVRDLAPLSSMRLHHLSLIRLPSLPALAGLSRVTSLASLSVVQPIPGDSLAEALPVGAPLEQLIFGDGATGTTGLTGLAEFPHLSRLNLSYGLPPLGPRDWEAIATHPSLTDLYLSSALLSPHGPPTELPGVRVLNLYLRTGTEDVPGLAPAVPSAHTVHVHGPAHALAPDQVYAELFPQAEVTVHRRES</sequence>